<sequence length="126" mass="13597">MSAVTRLVTFVEVDGERRETISVSARLELELTSGARVVLLNDRGWSGSGGWTSTSATCVRETARAVVGPDEPLDGVSYEHEAAAHWDSLEQIARDRGVAADATELRRLPHDVVLSAEVLARIAPDD</sequence>
<dbReference type="RefSeq" id="WP_344128130.1">
    <property type="nucleotide sequence ID" value="NZ_BAAARA010000004.1"/>
</dbReference>
<proteinExistence type="predicted"/>
<accession>A0ABN3FYH2</accession>
<dbReference type="Proteomes" id="UP001501218">
    <property type="component" value="Unassembled WGS sequence"/>
</dbReference>
<protein>
    <submittedName>
        <fullName evidence="1">Uncharacterized protein</fullName>
    </submittedName>
</protein>
<evidence type="ECO:0000313" key="1">
    <source>
        <dbReference type="EMBL" id="GAA2339548.1"/>
    </source>
</evidence>
<organism evidence="1 2">
    <name type="scientific">Saccharopolyspora halophila</name>
    <dbReference type="NCBI Taxonomy" id="405551"/>
    <lineage>
        <taxon>Bacteria</taxon>
        <taxon>Bacillati</taxon>
        <taxon>Actinomycetota</taxon>
        <taxon>Actinomycetes</taxon>
        <taxon>Pseudonocardiales</taxon>
        <taxon>Pseudonocardiaceae</taxon>
        <taxon>Saccharopolyspora</taxon>
    </lineage>
</organism>
<reference evidence="2" key="1">
    <citation type="journal article" date="2019" name="Int. J. Syst. Evol. Microbiol.">
        <title>The Global Catalogue of Microorganisms (GCM) 10K type strain sequencing project: providing services to taxonomists for standard genome sequencing and annotation.</title>
        <authorList>
            <consortium name="The Broad Institute Genomics Platform"/>
            <consortium name="The Broad Institute Genome Sequencing Center for Infectious Disease"/>
            <person name="Wu L."/>
            <person name="Ma J."/>
        </authorList>
    </citation>
    <scope>NUCLEOTIDE SEQUENCE [LARGE SCALE GENOMIC DNA]</scope>
    <source>
        <strain evidence="2">JCM 16221</strain>
    </source>
</reference>
<gene>
    <name evidence="1" type="ORF">GCM10009854_14940</name>
</gene>
<comment type="caution">
    <text evidence="1">The sequence shown here is derived from an EMBL/GenBank/DDBJ whole genome shotgun (WGS) entry which is preliminary data.</text>
</comment>
<dbReference type="EMBL" id="BAAARA010000004">
    <property type="protein sequence ID" value="GAA2339548.1"/>
    <property type="molecule type" value="Genomic_DNA"/>
</dbReference>
<evidence type="ECO:0000313" key="2">
    <source>
        <dbReference type="Proteomes" id="UP001501218"/>
    </source>
</evidence>
<name>A0ABN3FYH2_9PSEU</name>
<keyword evidence="2" id="KW-1185">Reference proteome</keyword>